<evidence type="ECO:0000256" key="11">
    <source>
        <dbReference type="ARBA" id="ARBA00023317"/>
    </source>
</evidence>
<keyword evidence="12" id="KW-0496">Mitochondrion</keyword>
<proteinExistence type="inferred from homology"/>
<dbReference type="EMBL" id="SNSC02000015">
    <property type="protein sequence ID" value="TID18109.1"/>
    <property type="molecule type" value="Genomic_DNA"/>
</dbReference>
<evidence type="ECO:0000256" key="6">
    <source>
        <dbReference type="ARBA" id="ARBA00023098"/>
    </source>
</evidence>
<dbReference type="PANTHER" id="PTHR10067">
    <property type="entry name" value="PHOSPHATIDYLSERINE DECARBOXYLASE"/>
    <property type="match status" value="1"/>
</dbReference>
<evidence type="ECO:0000256" key="12">
    <source>
        <dbReference type="HAMAP-Rule" id="MF_03208"/>
    </source>
</evidence>
<evidence type="ECO:0000313" key="15">
    <source>
        <dbReference type="EMBL" id="TID18109.1"/>
    </source>
</evidence>
<keyword evidence="6 12" id="KW-0443">Lipid metabolism</keyword>
<dbReference type="Pfam" id="PF02666">
    <property type="entry name" value="PS_Dcarbxylase"/>
    <property type="match status" value="2"/>
</dbReference>
<keyword evidence="2 12" id="KW-0444">Lipid biosynthesis</keyword>
<dbReference type="InterPro" id="IPR033661">
    <property type="entry name" value="PSD_type1_euk"/>
</dbReference>
<keyword evidence="9 12" id="KW-0456">Lyase</keyword>
<dbReference type="EC" id="4.1.1.65" evidence="12"/>
<comment type="catalytic activity">
    <reaction evidence="12">
        <text>a 1,2-diacyl-sn-glycero-3-phospho-L-serine + H(+) = a 1,2-diacyl-sn-glycero-3-phosphoethanolamine + CO2</text>
        <dbReference type="Rhea" id="RHEA:20828"/>
        <dbReference type="ChEBI" id="CHEBI:15378"/>
        <dbReference type="ChEBI" id="CHEBI:16526"/>
        <dbReference type="ChEBI" id="CHEBI:57262"/>
        <dbReference type="ChEBI" id="CHEBI:64612"/>
        <dbReference type="EC" id="4.1.1.65"/>
    </reaction>
</comment>
<feature type="region of interest" description="Disordered" evidence="13">
    <location>
        <begin position="967"/>
        <end position="996"/>
    </location>
</feature>
<dbReference type="NCBIfam" id="TIGR00163">
    <property type="entry name" value="PS_decarb"/>
    <property type="match status" value="1"/>
</dbReference>
<keyword evidence="11 12" id="KW-0670">Pyruvate</keyword>
<keyword evidence="12" id="KW-0999">Mitochondrion inner membrane</keyword>
<keyword evidence="8 12" id="KW-0594">Phospholipid biosynthesis</keyword>
<protein>
    <recommendedName>
        <fullName evidence="12">Phosphatidylserine decarboxylase proenzyme 1, mitochondrial</fullName>
        <ecNumber evidence="12">4.1.1.65</ecNumber>
    </recommendedName>
    <component>
        <recommendedName>
            <fullName evidence="12">Phosphatidylserine decarboxylase 1 beta chain</fullName>
        </recommendedName>
    </component>
    <component>
        <recommendedName>
            <fullName evidence="12">Phosphatidylserine decarboxylase 1 alpha chain</fullName>
        </recommendedName>
    </component>
</protein>
<accession>A0A4Z1P227</accession>
<feature type="transmembrane region" description="Helical" evidence="14">
    <location>
        <begin position="66"/>
        <end position="88"/>
    </location>
</feature>
<dbReference type="InterPro" id="IPR003817">
    <property type="entry name" value="PS_Dcarbxylase"/>
</dbReference>
<dbReference type="HAMAP" id="MF_03208">
    <property type="entry name" value="PS_decarb_PSD_B_type1_euk"/>
    <property type="match status" value="1"/>
</dbReference>
<dbReference type="GO" id="GO:0004609">
    <property type="term" value="F:phosphatidylserine decarboxylase activity"/>
    <property type="evidence" value="ECO:0007669"/>
    <property type="project" value="UniProtKB-UniRule"/>
</dbReference>
<feature type="site" description="Cleavage (non-hydrolytic); by autocatalysis" evidence="12">
    <location>
        <begin position="1163"/>
        <end position="1164"/>
    </location>
</feature>
<feature type="active site" description="Charge relay system; for autoendoproteolytic cleavage activity" evidence="12">
    <location>
        <position position="1164"/>
    </location>
</feature>
<evidence type="ECO:0000256" key="2">
    <source>
        <dbReference type="ARBA" id="ARBA00022516"/>
    </source>
</evidence>
<feature type="modified residue" description="Pyruvic acid (Ser); by autocatalysis" evidence="12">
    <location>
        <position position="1164"/>
    </location>
</feature>
<comment type="subcellular location">
    <molecule>Phosphatidylserine decarboxylase 1 alpha chain</molecule>
    <subcellularLocation>
        <location evidence="12">Mitochondrion inner membrane</location>
        <topology evidence="12">Peripheral membrane protein</topology>
        <orientation evidence="12">Intermembrane side</orientation>
    </subcellularLocation>
    <text evidence="12">Anchored to the mitochondrial inner membrane through its interaction with the integral membrane beta chain.</text>
</comment>
<dbReference type="UniPathway" id="UPA00558">
    <property type="reaction ID" value="UER00616"/>
</dbReference>
<comment type="subunit">
    <text evidence="12">Heterodimer of a large membrane-associated beta subunit and a small pyruvoyl-containing alpha subunit.</text>
</comment>
<feature type="compositionally biased region" description="Polar residues" evidence="13">
    <location>
        <begin position="922"/>
        <end position="936"/>
    </location>
</feature>
<evidence type="ECO:0000256" key="14">
    <source>
        <dbReference type="SAM" id="Phobius"/>
    </source>
</evidence>
<feature type="topological domain" description="Mitochondrial intermembrane" evidence="12">
    <location>
        <begin position="760"/>
        <end position="1216"/>
    </location>
</feature>
<comment type="function">
    <text evidence="12">Catalyzes the formation of phosphatidylethanolamine (PtdEtn) from phosphatidylserine (PtdSer). Plays a central role in phospholipid metabolism and in the interorganelle trafficking of phosphatidylserine.</text>
</comment>
<evidence type="ECO:0000256" key="8">
    <source>
        <dbReference type="ARBA" id="ARBA00023209"/>
    </source>
</evidence>
<evidence type="ECO:0000256" key="4">
    <source>
        <dbReference type="ARBA" id="ARBA00022793"/>
    </source>
</evidence>
<feature type="compositionally biased region" description="Low complexity" evidence="13">
    <location>
        <begin position="907"/>
        <end position="920"/>
    </location>
</feature>
<dbReference type="STRING" id="86259.A0A4Z1P227"/>
<comment type="caution">
    <text evidence="15">The sequence shown here is derived from an EMBL/GenBank/DDBJ whole genome shotgun (WGS) entry which is preliminary data.</text>
</comment>
<evidence type="ECO:0000256" key="13">
    <source>
        <dbReference type="SAM" id="MobiDB-lite"/>
    </source>
</evidence>
<comment type="PTM">
    <text evidence="12">Is synthesized initially as an inactive proenzyme. Formation of the active enzyme involves a self-maturation process in which the active site pyruvoyl group is generated from an internal serine residue via an autocatalytic post-translational modification. Two non-identical subunits are generated from the proenzyme in this reaction, and the pyruvate is formed at the N-terminus of the alpha chain, which is derived from the carboxyl end of the proenzyme. The autoendoproteolytic cleavage occurs by a canonical serine protease mechanism, in which the side chain hydroxyl group of the serine supplies its oxygen atom to form the C-terminus of the beta chain, while the remainder of the serine residue undergoes an oxidative deamination to produce ammonia and the pyruvoyl prosthetic group on the alpha chain. During this reaction, the Ser that is part of the protease active site of the proenzyme becomes the pyruvoyl prosthetic group, which constitutes an essential element of the active site of the mature decarboxylase.</text>
</comment>
<gene>
    <name evidence="12" type="primary">PSD1</name>
    <name evidence="15" type="ORF">E6O75_ATG10754</name>
</gene>
<comment type="pathway">
    <text evidence="1">Lipid metabolism.</text>
</comment>
<feature type="chain" id="PRO_5023397012" description="Phosphatidylserine decarboxylase 1 beta chain" evidence="12">
    <location>
        <begin position="1"/>
        <end position="1163"/>
    </location>
</feature>
<dbReference type="Proteomes" id="UP000298493">
    <property type="component" value="Unassembled WGS sequence"/>
</dbReference>
<organism evidence="15 16">
    <name type="scientific">Venturia nashicola</name>
    <dbReference type="NCBI Taxonomy" id="86259"/>
    <lineage>
        <taxon>Eukaryota</taxon>
        <taxon>Fungi</taxon>
        <taxon>Dikarya</taxon>
        <taxon>Ascomycota</taxon>
        <taxon>Pezizomycotina</taxon>
        <taxon>Dothideomycetes</taxon>
        <taxon>Pleosporomycetidae</taxon>
        <taxon>Venturiales</taxon>
        <taxon>Venturiaceae</taxon>
        <taxon>Venturia</taxon>
    </lineage>
</organism>
<feature type="region of interest" description="Disordered" evidence="13">
    <location>
        <begin position="903"/>
        <end position="942"/>
    </location>
</feature>
<keyword evidence="5 12" id="KW-1133">Transmembrane helix</keyword>
<evidence type="ECO:0000256" key="7">
    <source>
        <dbReference type="ARBA" id="ARBA00023136"/>
    </source>
</evidence>
<evidence type="ECO:0000256" key="9">
    <source>
        <dbReference type="ARBA" id="ARBA00023239"/>
    </source>
</evidence>
<keyword evidence="4 12" id="KW-0210">Decarboxylase</keyword>
<dbReference type="GO" id="GO:0006646">
    <property type="term" value="P:phosphatidylethanolamine biosynthetic process"/>
    <property type="evidence" value="ECO:0007669"/>
    <property type="project" value="UniProtKB-UniRule"/>
</dbReference>
<sequence length="1216" mass="134236">MIRKRIGADTVLYVLQAWVKSRVLVDHLPRSACYSRTAIDIGSRSKTLVLRNCGLLWKRKWRGSYIFRRALTGIFLFCGLCSFFFPFFLLLGFLLFPSFSLFFDPLLLFPPCLFLRTNHTFPNTRPKASNKKRKGALSLSCTSNSTIDEFLRRRSVSPLVFLKKSSSSIFWCWMCVVVCHLSSGWSDWIASSGVVDEGLEVSSETFPCIVNIASEPTRIECINSKTNTPKKLLKLGLILCYCKLLSLTCGGCVTFNYHNNTWVCTCGLCIRLALIASSSSSGITSTTLLSQNVIHTLNDCIIINSSLPRLPGDSKGVKSLEELGVTCNSRVWGAVIDELLNTSSELLYELIVWKLCSHQCVHDSWRKSRRSKLASWSHNPQSGISNISSKSSNLMADRSSLSLENLILRVGPKPFNVLIHVMRGNTQLLSFHVTQLRCWATRCEITSSHDTKECINVADFSHRFVQPMLKLSSRGSYSSRSFAAHRTSWRNRTWRSPWPRSKSSCWRCAHSQMHSREVALASGLIAAELGKVADQVGVGQQHGYEDDCGGGFTPALTTVCECGWCEPFGAGEPEVPGMGTAGVAVPLEAWFGSLALRDGAPGEAGCEGGCLWVERSLPRLPGGSESWRAIGAAAAKFAAKAACCWAQCCWSGLGPSGDGFELGAEGPFIKTASLLSLIDIQKAPSRNASMLRRITIQRPISTPKRTFASSLLNRKSTKQNGSSRAKLGPAPGSKRIEWYWIPASAGIAFLGGVQFYKVYSREQVKKELDDGDDGRKPRKRDRIRPSGPWQVQIMSTLPLKALSRLWGRFNELEIPYYLRVPGFKLYSWIFGVNLNEVADADLHNYPNLAKFFYRTLKPGVRPLDSNPNSILSPADGKVIQFGAIEQGEVEQVKGVTYSLDALLGDRSPTPSSSGASTPMSEMASSPYSPQPSSETSQDGEEEVIRADEEFAKVNGISYTLPNLFSGPNDAKKLKSQKRAPADQSTTSQSSSEAEVRADLALAQDSRPWWAPRSDKTPTALYYCVIYLAPGDYHRFHSPVNWVVTSRRHFAGELYSVSPYLQRKMPGLFTLNERVVLLGRWRWGFFSYTPVGATNVGSIVVNFDKELRTNSLLTDTAADRAAEEAKERGEPYSGFAEATYGNASAILGGHALKRGEEMGGFQLGSTIVLVFEAPKSRRTTSLDQGYFGGREGGWKWKIETGQKVKVGQAIGEVLEQV</sequence>
<evidence type="ECO:0000256" key="3">
    <source>
        <dbReference type="ARBA" id="ARBA00022692"/>
    </source>
</evidence>
<feature type="active site" description="Charge relay system; for autoendoproteolytic cleavage activity" evidence="12">
    <location>
        <position position="1036"/>
    </location>
</feature>
<evidence type="ECO:0000256" key="5">
    <source>
        <dbReference type="ARBA" id="ARBA00022989"/>
    </source>
</evidence>
<evidence type="ECO:0000256" key="10">
    <source>
        <dbReference type="ARBA" id="ARBA00023264"/>
    </source>
</evidence>
<keyword evidence="7 12" id="KW-0472">Membrane</keyword>
<comment type="cofactor">
    <cofactor evidence="12">
        <name>pyruvate</name>
        <dbReference type="ChEBI" id="CHEBI:15361"/>
    </cofactor>
    <text evidence="12">Binds 1 pyruvoyl group covalently per subunit.</text>
</comment>
<feature type="chain" id="PRO_5023397011" description="Phosphatidylserine decarboxylase 1 alpha chain" evidence="12">
    <location>
        <begin position="1164"/>
        <end position="1216"/>
    </location>
</feature>
<keyword evidence="16" id="KW-1185">Reference proteome</keyword>
<dbReference type="GO" id="GO:0005743">
    <property type="term" value="C:mitochondrial inner membrane"/>
    <property type="evidence" value="ECO:0007669"/>
    <property type="project" value="UniProtKB-SubCell"/>
</dbReference>
<dbReference type="GO" id="GO:0016540">
    <property type="term" value="P:protein autoprocessing"/>
    <property type="evidence" value="ECO:0007669"/>
    <property type="project" value="UniProtKB-UniRule"/>
</dbReference>
<reference evidence="15 16" key="1">
    <citation type="submission" date="2019-04" db="EMBL/GenBank/DDBJ databases">
        <title>High contiguity whole genome sequence and gene annotation resource for two Venturia nashicola isolates.</title>
        <authorList>
            <person name="Prokchorchik M."/>
            <person name="Won K."/>
            <person name="Lee Y."/>
            <person name="Choi E.D."/>
            <person name="Segonzac C."/>
            <person name="Sohn K.H."/>
        </authorList>
    </citation>
    <scope>NUCLEOTIDE SEQUENCE [LARGE SCALE GENOMIC DNA]</scope>
    <source>
        <strain evidence="15 16">PRI2</strain>
    </source>
</reference>
<keyword evidence="12" id="KW-0865">Zymogen</keyword>
<comment type="pathway">
    <text evidence="12">Phospholipid metabolism; phosphatidylethanolamine biosynthesis; phosphatidylethanolamine from CDP-diacylglycerol: step 2/2.</text>
</comment>
<dbReference type="InterPro" id="IPR033177">
    <property type="entry name" value="PSD-B"/>
</dbReference>
<keyword evidence="3 12" id="KW-0812">Transmembrane</keyword>
<name>A0A4Z1P227_9PEZI</name>
<feature type="active site" description="Charge relay system; for autoendoproteolytic cleavage activity" evidence="12">
    <location>
        <position position="875"/>
    </location>
</feature>
<evidence type="ECO:0000313" key="16">
    <source>
        <dbReference type="Proteomes" id="UP000298493"/>
    </source>
</evidence>
<dbReference type="PANTHER" id="PTHR10067:SF6">
    <property type="entry name" value="PHOSPHATIDYLSERINE DECARBOXYLASE PROENZYME, MITOCHONDRIAL"/>
    <property type="match status" value="1"/>
</dbReference>
<comment type="subcellular location">
    <molecule>Phosphatidylserine decarboxylase 1 beta chain</molecule>
    <subcellularLocation>
        <location evidence="12">Mitochondrion inner membrane</location>
        <topology evidence="12">Single-pass membrane protein</topology>
        <orientation evidence="12">Intermembrane side</orientation>
    </subcellularLocation>
</comment>
<evidence type="ECO:0000256" key="1">
    <source>
        <dbReference type="ARBA" id="ARBA00005189"/>
    </source>
</evidence>
<feature type="active site" description="Schiff-base intermediate with substrate; via pyruvic acid; for decarboxylase activity" evidence="12">
    <location>
        <position position="1164"/>
    </location>
</feature>
<feature type="topological domain" description="Mitochondrial matrix" evidence="12">
    <location>
        <begin position="1"/>
        <end position="740"/>
    </location>
</feature>
<comment type="similarity">
    <text evidence="12">Belongs to the phosphatidylserine decarboxylase family. PSD-B subfamily. Eukaryotic type I sub-subfamily.</text>
</comment>
<dbReference type="AlphaFoldDB" id="A0A4Z1P227"/>
<keyword evidence="10 12" id="KW-1208">Phospholipid metabolism</keyword>